<keyword evidence="1" id="KW-0812">Transmembrane</keyword>
<dbReference type="EMBL" id="JAESVA010000019">
    <property type="protein sequence ID" value="MCB8883965.1"/>
    <property type="molecule type" value="Genomic_DNA"/>
</dbReference>
<evidence type="ECO:0000256" key="1">
    <source>
        <dbReference type="SAM" id="Phobius"/>
    </source>
</evidence>
<keyword evidence="3" id="KW-1185">Reference proteome</keyword>
<gene>
    <name evidence="2" type="ORF">ACELLULO517_27230</name>
</gene>
<dbReference type="AlphaFoldDB" id="A0A964E6P0"/>
<evidence type="ECO:0000313" key="3">
    <source>
        <dbReference type="Proteomes" id="UP000721844"/>
    </source>
</evidence>
<protein>
    <submittedName>
        <fullName evidence="2">Uncharacterized protein</fullName>
    </submittedName>
</protein>
<organism evidence="2 3">
    <name type="scientific">Acidisoma cellulosilyticum</name>
    <dbReference type="NCBI Taxonomy" id="2802395"/>
    <lineage>
        <taxon>Bacteria</taxon>
        <taxon>Pseudomonadati</taxon>
        <taxon>Pseudomonadota</taxon>
        <taxon>Alphaproteobacteria</taxon>
        <taxon>Acetobacterales</taxon>
        <taxon>Acidocellaceae</taxon>
        <taxon>Acidisoma</taxon>
    </lineage>
</organism>
<comment type="caution">
    <text evidence="2">The sequence shown here is derived from an EMBL/GenBank/DDBJ whole genome shotgun (WGS) entry which is preliminary data.</text>
</comment>
<dbReference type="Pfam" id="PF19613">
    <property type="entry name" value="DUF6118"/>
    <property type="match status" value="1"/>
</dbReference>
<sequence>MDRMDSGDADEEDGAATAFEALRAEVAQLRQGIELVYRQGQGAKAGETKSSVDYSLTLGQMQKTLQIVQGRLEAIEGQPALAMTPEVYRERLEDMGRFAGRMAGQAMSEGASAQRQATEELKEMLGRARSKRGQREWLVAVGILGIVLGMGLWTLVVEDLPWGAGTWLAAVPVAGNKWDAGQEMLREADGASWEKMVTLYNTCGTQTVEFCAQAIAAKTVNSIASDTGVAKSPAKHRMASRP</sequence>
<dbReference type="Proteomes" id="UP000721844">
    <property type="component" value="Unassembled WGS sequence"/>
</dbReference>
<proteinExistence type="predicted"/>
<reference evidence="2 3" key="1">
    <citation type="journal article" date="2021" name="Microorganisms">
        <title>Acidisoma silvae sp. nov. and Acidisomacellulosilytica sp. nov., Two Acidophilic Bacteria Isolated from Decaying Wood, Hydrolyzing Cellulose and Producing Poly-3-hydroxybutyrate.</title>
        <authorList>
            <person name="Mieszkin S."/>
            <person name="Pouder E."/>
            <person name="Uroz S."/>
            <person name="Simon-Colin C."/>
            <person name="Alain K."/>
        </authorList>
    </citation>
    <scope>NUCLEOTIDE SEQUENCE [LARGE SCALE GENOMIC DNA]</scope>
    <source>
        <strain evidence="2 3">HW T5.17</strain>
    </source>
</reference>
<dbReference type="InterPro" id="IPR046121">
    <property type="entry name" value="DUF6118"/>
</dbReference>
<evidence type="ECO:0000313" key="2">
    <source>
        <dbReference type="EMBL" id="MCB8883965.1"/>
    </source>
</evidence>
<keyword evidence="1" id="KW-1133">Transmembrane helix</keyword>
<keyword evidence="1" id="KW-0472">Membrane</keyword>
<accession>A0A964E6P0</accession>
<feature type="transmembrane region" description="Helical" evidence="1">
    <location>
        <begin position="137"/>
        <end position="156"/>
    </location>
</feature>
<name>A0A964E6P0_9PROT</name>
<dbReference type="RefSeq" id="WP_227310704.1">
    <property type="nucleotide sequence ID" value="NZ_JAESVA010000019.1"/>
</dbReference>